<feature type="compositionally biased region" description="Basic and acidic residues" evidence="1">
    <location>
        <begin position="66"/>
        <end position="82"/>
    </location>
</feature>
<evidence type="ECO:0000313" key="3">
    <source>
        <dbReference type="Proteomes" id="UP000266841"/>
    </source>
</evidence>
<evidence type="ECO:0000256" key="1">
    <source>
        <dbReference type="SAM" id="MobiDB-lite"/>
    </source>
</evidence>
<sequence>RVRAGQAHDEPRVGGGERVGREGHPRGGPRGAPAPPAPNLPPRRRVERAPEGRNGRRRHGGVRGRGPVDRGRAGADLQDRHGRPPGRGGGGQGQDGAEGGCG</sequence>
<proteinExistence type="predicted"/>
<gene>
    <name evidence="2" type="ORF">THAOC_23108</name>
</gene>
<name>K0RV65_THAOC</name>
<feature type="compositionally biased region" description="Gly residues" evidence="1">
    <location>
        <begin position="85"/>
        <end position="102"/>
    </location>
</feature>
<comment type="caution">
    <text evidence="2">The sequence shown here is derived from an EMBL/GenBank/DDBJ whole genome shotgun (WGS) entry which is preliminary data.</text>
</comment>
<protein>
    <submittedName>
        <fullName evidence="2">Uncharacterized protein</fullName>
    </submittedName>
</protein>
<feature type="compositionally biased region" description="Basic and acidic residues" evidence="1">
    <location>
        <begin position="1"/>
        <end position="12"/>
    </location>
</feature>
<evidence type="ECO:0000313" key="2">
    <source>
        <dbReference type="EMBL" id="EJK56910.1"/>
    </source>
</evidence>
<feature type="region of interest" description="Disordered" evidence="1">
    <location>
        <begin position="1"/>
        <end position="102"/>
    </location>
</feature>
<keyword evidence="3" id="KW-1185">Reference proteome</keyword>
<feature type="non-terminal residue" evidence="2">
    <location>
        <position position="1"/>
    </location>
</feature>
<dbReference type="EMBL" id="AGNL01030169">
    <property type="protein sequence ID" value="EJK56910.1"/>
    <property type="molecule type" value="Genomic_DNA"/>
</dbReference>
<accession>K0RV65</accession>
<dbReference type="Proteomes" id="UP000266841">
    <property type="component" value="Unassembled WGS sequence"/>
</dbReference>
<organism evidence="2 3">
    <name type="scientific">Thalassiosira oceanica</name>
    <name type="common">Marine diatom</name>
    <dbReference type="NCBI Taxonomy" id="159749"/>
    <lineage>
        <taxon>Eukaryota</taxon>
        <taxon>Sar</taxon>
        <taxon>Stramenopiles</taxon>
        <taxon>Ochrophyta</taxon>
        <taxon>Bacillariophyta</taxon>
        <taxon>Coscinodiscophyceae</taxon>
        <taxon>Thalassiosirophycidae</taxon>
        <taxon>Thalassiosirales</taxon>
        <taxon>Thalassiosiraceae</taxon>
        <taxon>Thalassiosira</taxon>
    </lineage>
</organism>
<dbReference type="AlphaFoldDB" id="K0RV65"/>
<feature type="compositionally biased region" description="Pro residues" evidence="1">
    <location>
        <begin position="32"/>
        <end position="41"/>
    </location>
</feature>
<reference evidence="2 3" key="1">
    <citation type="journal article" date="2012" name="Genome Biol.">
        <title>Genome and low-iron response of an oceanic diatom adapted to chronic iron limitation.</title>
        <authorList>
            <person name="Lommer M."/>
            <person name="Specht M."/>
            <person name="Roy A.S."/>
            <person name="Kraemer L."/>
            <person name="Andreson R."/>
            <person name="Gutowska M.A."/>
            <person name="Wolf J."/>
            <person name="Bergner S.V."/>
            <person name="Schilhabel M.B."/>
            <person name="Klostermeier U.C."/>
            <person name="Beiko R.G."/>
            <person name="Rosenstiel P."/>
            <person name="Hippler M."/>
            <person name="Laroche J."/>
        </authorList>
    </citation>
    <scope>NUCLEOTIDE SEQUENCE [LARGE SCALE GENOMIC DNA]</scope>
    <source>
        <strain evidence="2 3">CCMP1005</strain>
    </source>
</reference>